<accession>A0A4Q6X9V5</accession>
<dbReference type="Proteomes" id="UP000292110">
    <property type="component" value="Unassembled WGS sequence"/>
</dbReference>
<keyword evidence="2" id="KW-1185">Reference proteome</keyword>
<evidence type="ECO:0000313" key="1">
    <source>
        <dbReference type="EMBL" id="RZF51115.1"/>
    </source>
</evidence>
<evidence type="ECO:0000313" key="2">
    <source>
        <dbReference type="Proteomes" id="UP000292110"/>
    </source>
</evidence>
<dbReference type="AlphaFoldDB" id="A0A4Q6X9V5"/>
<dbReference type="RefSeq" id="WP_130162440.1">
    <property type="nucleotide sequence ID" value="NZ_SGIM01000009.1"/>
</dbReference>
<dbReference type="EMBL" id="SGIM01000009">
    <property type="protein sequence ID" value="RZF51115.1"/>
    <property type="molecule type" value="Genomic_DNA"/>
</dbReference>
<comment type="caution">
    <text evidence="1">The sequence shown here is derived from an EMBL/GenBank/DDBJ whole genome shotgun (WGS) entry which is preliminary data.</text>
</comment>
<gene>
    <name evidence="1" type="ORF">EXE30_11090</name>
</gene>
<protein>
    <submittedName>
        <fullName evidence="1">Selenium binding protein</fullName>
    </submittedName>
</protein>
<reference evidence="1 2" key="1">
    <citation type="submission" date="2019-02" db="EMBL/GenBank/DDBJ databases">
        <title>The draft genome of Acinetobacter halotolerans strain JCM 31009.</title>
        <authorList>
            <person name="Qin J."/>
            <person name="Feng Y."/>
            <person name="Nemec A."/>
            <person name="Zong Z."/>
        </authorList>
    </citation>
    <scope>NUCLEOTIDE SEQUENCE [LARGE SCALE GENOMIC DNA]</scope>
    <source>
        <strain evidence="1 2">JCM 31009</strain>
    </source>
</reference>
<organism evidence="1 2">
    <name type="scientific">Acinetobacter halotolerans</name>
    <dbReference type="NCBI Taxonomy" id="1752076"/>
    <lineage>
        <taxon>Bacteria</taxon>
        <taxon>Pseudomonadati</taxon>
        <taxon>Pseudomonadota</taxon>
        <taxon>Gammaproteobacteria</taxon>
        <taxon>Moraxellales</taxon>
        <taxon>Moraxellaceae</taxon>
        <taxon>Acinetobacter</taxon>
    </lineage>
</organism>
<proteinExistence type="predicted"/>
<name>A0A4Q6X9V5_9GAMM</name>
<sequence length="147" mass="16895">MYESYTHQALPSKKYRELIGTAICVFNSNNSFVIENILRGDQTGQYEWHKLIDKVSGRLSGDIEQTITANSDATIAQLFSDIVDIRNRIVHSFQITAPAGVIDDVDNQMLATKHRDGRQERITEEYLMNFIKLNEELSTKLHQFRGF</sequence>